<dbReference type="STRING" id="161899.CSING_03535"/>
<reference evidence="6 7" key="1">
    <citation type="journal article" date="2015" name="Genome Announc.">
        <title>Complete Genome Sequence and Annotation of Corynebacterium singulare DSM 44357, Isolated from a Human Semen Specimen.</title>
        <authorList>
            <person name="Merten M."/>
            <person name="Brinkrolf K."/>
            <person name="Albersmeier A."/>
            <person name="Kutter Y."/>
            <person name="Ruckert C."/>
            <person name="Tauch A."/>
        </authorList>
    </citation>
    <scope>NUCLEOTIDE SEQUENCE [LARGE SCALE GENOMIC DNA]</scope>
    <source>
        <strain evidence="6">IBS B52218</strain>
    </source>
</reference>
<dbReference type="InterPro" id="IPR001613">
    <property type="entry name" value="Flavin_amine_oxidase"/>
</dbReference>
<feature type="binding site" evidence="4">
    <location>
        <position position="26"/>
    </location>
    <ligand>
        <name>FAD</name>
        <dbReference type="ChEBI" id="CHEBI:57692"/>
    </ligand>
</feature>
<comment type="cofactor">
    <cofactor evidence="1">
        <name>FAD</name>
        <dbReference type="ChEBI" id="CHEBI:57692"/>
    </cofactor>
</comment>
<dbReference type="HOGENOM" id="CLU_004498_0_4_11"/>
<keyword evidence="3 6" id="KW-0560">Oxidoreductase</keyword>
<dbReference type="EMBL" id="CP010827">
    <property type="protein sequence ID" value="AJI78254.1"/>
    <property type="molecule type" value="Genomic_DNA"/>
</dbReference>
<evidence type="ECO:0000256" key="3">
    <source>
        <dbReference type="ARBA" id="ARBA00023002"/>
    </source>
</evidence>
<feature type="binding site" evidence="4">
    <location>
        <begin position="45"/>
        <end position="46"/>
    </location>
    <ligand>
        <name>FAD</name>
        <dbReference type="ChEBI" id="CHEBI:57692"/>
    </ligand>
</feature>
<accession>A0A0B6EZ75</accession>
<evidence type="ECO:0000256" key="1">
    <source>
        <dbReference type="ARBA" id="ARBA00001974"/>
    </source>
</evidence>
<comment type="similarity">
    <text evidence="2">Belongs to the flavin monoamine oxidase family.</text>
</comment>
<evidence type="ECO:0000256" key="2">
    <source>
        <dbReference type="ARBA" id="ARBA00005995"/>
    </source>
</evidence>
<organism evidence="6 7">
    <name type="scientific">Corynebacterium singulare</name>
    <dbReference type="NCBI Taxonomy" id="161899"/>
    <lineage>
        <taxon>Bacteria</taxon>
        <taxon>Bacillati</taxon>
        <taxon>Actinomycetota</taxon>
        <taxon>Actinomycetes</taxon>
        <taxon>Mycobacteriales</taxon>
        <taxon>Corynebacteriaceae</taxon>
        <taxon>Corynebacterium</taxon>
    </lineage>
</organism>
<feature type="domain" description="Amine oxidase" evidence="5">
    <location>
        <begin position="26"/>
        <end position="499"/>
    </location>
</feature>
<feature type="binding site" evidence="4">
    <location>
        <position position="392"/>
    </location>
    <ligand>
        <name>substrate</name>
    </ligand>
</feature>
<dbReference type="InterPro" id="IPR050703">
    <property type="entry name" value="Flavin_MAO"/>
</dbReference>
<dbReference type="GO" id="GO:0050232">
    <property type="term" value="F:putrescine oxidase activity"/>
    <property type="evidence" value="ECO:0007669"/>
    <property type="project" value="UniProtKB-EC"/>
</dbReference>
<dbReference type="PANTHER" id="PTHR43563:SF1">
    <property type="entry name" value="AMINE OXIDASE [FLAVIN-CONTAINING] B"/>
    <property type="match status" value="1"/>
</dbReference>
<dbReference type="SUPFAM" id="SSF51905">
    <property type="entry name" value="FAD/NAD(P)-binding domain"/>
    <property type="match status" value="1"/>
</dbReference>
<evidence type="ECO:0000313" key="7">
    <source>
        <dbReference type="Proteomes" id="UP000031890"/>
    </source>
</evidence>
<dbReference type="Pfam" id="PF01593">
    <property type="entry name" value="Amino_oxidase"/>
    <property type="match status" value="1"/>
</dbReference>
<dbReference type="Proteomes" id="UP000031890">
    <property type="component" value="Chromosome"/>
</dbReference>
<sequence length="502" mass="54728">MATPTNVNPSAEERTVDVVVIGAGASGLMAARTLKKAGKSVCVLEARNRVGGRTWNGKVLDSQGTEHFIEIGGQWISPDQTRLTELVDELGLETFQRYREGKSVYVSPDGTRHEFEGDTFPTSEETISEMNRLIAELNQLAVEVDANAPWEHPRAKELDSLSFRDWLEGLSDDAEAINNISLYISSGMLTKPSRTFSVLQAALMASSAGSFDNLVDEDFLLDKRVTGGMQSVSITMAEELGDDVILGSPVRTLQWATPDPDTADAPNKINADVRNGVANNGGPGTVTAYSDHATVHAQYAILAIPPNLYNRISYVPPLPREQHVAHQHISMGLVIKVHAVYETPFWREEGLSGTAFGGDRLVAEIYDNTNYGRNFTGGEDGKEDSFGTLVGFVSDVYAEEMWALPAEERKERILEAMAIYLGDKVKEPIAFFLSDMAAEEWTRGAYATSYDLGGLSRWGHLQNQPTGPIYYSSSDIAGAGYQHVDGAVRMGEIVAKQILGQG</sequence>
<proteinExistence type="inferred from homology"/>
<protein>
    <submittedName>
        <fullName evidence="6">Monoamine oxidase</fullName>
        <ecNumber evidence="6">1.4.3.10</ecNumber>
    </submittedName>
</protein>
<name>A0A0B6EZ75_9CORY</name>
<feature type="binding site" evidence="4">
    <location>
        <position position="250"/>
    </location>
    <ligand>
        <name>FAD</name>
        <dbReference type="ChEBI" id="CHEBI:57692"/>
    </ligand>
</feature>
<dbReference type="PANTHER" id="PTHR43563">
    <property type="entry name" value="AMINE OXIDASE"/>
    <property type="match status" value="1"/>
</dbReference>
<evidence type="ECO:0000259" key="5">
    <source>
        <dbReference type="Pfam" id="PF01593"/>
    </source>
</evidence>
<dbReference type="SUPFAM" id="SSF54373">
    <property type="entry name" value="FAD-linked reductases, C-terminal domain"/>
    <property type="match status" value="1"/>
</dbReference>
<dbReference type="InterPro" id="IPR036188">
    <property type="entry name" value="FAD/NAD-bd_sf"/>
</dbReference>
<dbReference type="KEGG" id="csx:CSING_03535"/>
<dbReference type="OrthoDB" id="337830at2"/>
<dbReference type="Gene3D" id="3.50.50.60">
    <property type="entry name" value="FAD/NAD(P)-binding domain"/>
    <property type="match status" value="1"/>
</dbReference>
<dbReference type="RefSeq" id="WP_042529713.1">
    <property type="nucleotide sequence ID" value="NZ_CP010827.1"/>
</dbReference>
<evidence type="ECO:0000313" key="6">
    <source>
        <dbReference type="EMBL" id="AJI78254.1"/>
    </source>
</evidence>
<dbReference type="AlphaFoldDB" id="A0A0B6EZ75"/>
<gene>
    <name evidence="6" type="primary">puo1</name>
    <name evidence="6" type="ORF">CSING_03535</name>
</gene>
<dbReference type="EC" id="1.4.3.10" evidence="6"/>
<dbReference type="InterPro" id="IPR002937">
    <property type="entry name" value="Amino_oxidase"/>
</dbReference>
<evidence type="ECO:0000256" key="4">
    <source>
        <dbReference type="PIRSR" id="PIRSR601613-1"/>
    </source>
</evidence>
<dbReference type="PRINTS" id="PR00757">
    <property type="entry name" value="AMINEOXDASEF"/>
</dbReference>